<name>A0A2C3PQC4_9BACI</name>
<dbReference type="EMBL" id="NUDP01000009">
    <property type="protein sequence ID" value="PEM72722.1"/>
    <property type="molecule type" value="Genomic_DNA"/>
</dbReference>
<organism evidence="1 2">
    <name type="scientific">Bacillus pseudomycoides</name>
    <dbReference type="NCBI Taxonomy" id="64104"/>
    <lineage>
        <taxon>Bacteria</taxon>
        <taxon>Bacillati</taxon>
        <taxon>Bacillota</taxon>
        <taxon>Bacilli</taxon>
        <taxon>Bacillales</taxon>
        <taxon>Bacillaceae</taxon>
        <taxon>Bacillus</taxon>
        <taxon>Bacillus cereus group</taxon>
    </lineage>
</organism>
<dbReference type="RefSeq" id="WP_097847964.1">
    <property type="nucleotide sequence ID" value="NZ_NUDZ01000016.1"/>
</dbReference>
<gene>
    <name evidence="1" type="ORF">CN613_03045</name>
</gene>
<evidence type="ECO:0000313" key="2">
    <source>
        <dbReference type="Proteomes" id="UP000219775"/>
    </source>
</evidence>
<dbReference type="Proteomes" id="UP000219775">
    <property type="component" value="Unassembled WGS sequence"/>
</dbReference>
<comment type="caution">
    <text evidence="1">The sequence shown here is derived from an EMBL/GenBank/DDBJ whole genome shotgun (WGS) entry which is preliminary data.</text>
</comment>
<dbReference type="AlphaFoldDB" id="A0A2C3PQC4"/>
<accession>A0A2C3PQC4</accession>
<protein>
    <submittedName>
        <fullName evidence="1">Uncharacterized protein</fullName>
    </submittedName>
</protein>
<sequence length="86" mass="10027">MLNFNLQENQTEVCLSQSYKNDEIYDQDIIAQVDKHGVIKTISGKFTQNLEQQPNLTITNFLSKNEVKSILCHRLYILVIEVQKKE</sequence>
<proteinExistence type="predicted"/>
<evidence type="ECO:0000313" key="1">
    <source>
        <dbReference type="EMBL" id="PEM72722.1"/>
    </source>
</evidence>
<reference evidence="1 2" key="1">
    <citation type="submission" date="2017-09" db="EMBL/GenBank/DDBJ databases">
        <title>Large-scale bioinformatics analysis of Bacillus genomes uncovers conserved roles of natural products in bacterial physiology.</title>
        <authorList>
            <consortium name="Agbiome Team Llc"/>
            <person name="Bleich R.M."/>
            <person name="Grubbs K.J."/>
            <person name="Santa Maria K.C."/>
            <person name="Allen S.E."/>
            <person name="Farag S."/>
            <person name="Shank E.A."/>
            <person name="Bowers A."/>
        </authorList>
    </citation>
    <scope>NUCLEOTIDE SEQUENCE [LARGE SCALE GENOMIC DNA]</scope>
    <source>
        <strain evidence="1 2">AFS009893</strain>
    </source>
</reference>